<feature type="compositionally biased region" description="Polar residues" evidence="1">
    <location>
        <begin position="1"/>
        <end position="12"/>
    </location>
</feature>
<protein>
    <submittedName>
        <fullName evidence="2">Uncharacterized protein</fullName>
    </submittedName>
</protein>
<dbReference type="AlphaFoldDB" id="A0A3M9Y6Z4"/>
<feature type="region of interest" description="Disordered" evidence="1">
    <location>
        <begin position="1"/>
        <end position="21"/>
    </location>
</feature>
<comment type="caution">
    <text evidence="2">The sequence shown here is derived from an EMBL/GenBank/DDBJ whole genome shotgun (WGS) entry which is preliminary data.</text>
</comment>
<dbReference type="Proteomes" id="UP000267145">
    <property type="component" value="Unassembled WGS sequence"/>
</dbReference>
<feature type="region of interest" description="Disordered" evidence="1">
    <location>
        <begin position="406"/>
        <end position="436"/>
    </location>
</feature>
<reference evidence="2 3" key="1">
    <citation type="submission" date="2018-10" db="EMBL/GenBank/DDBJ databases">
        <title>Genome sequence of Verticillium nonalfalfae VnAa140.</title>
        <authorList>
            <person name="Stajich J.E."/>
            <person name="Kasson M.T."/>
        </authorList>
    </citation>
    <scope>NUCLEOTIDE SEQUENCE [LARGE SCALE GENOMIC DNA]</scope>
    <source>
        <strain evidence="2 3">VnAa140</strain>
    </source>
</reference>
<organism evidence="2 3">
    <name type="scientific">Verticillium nonalfalfae</name>
    <dbReference type="NCBI Taxonomy" id="1051616"/>
    <lineage>
        <taxon>Eukaryota</taxon>
        <taxon>Fungi</taxon>
        <taxon>Dikarya</taxon>
        <taxon>Ascomycota</taxon>
        <taxon>Pezizomycotina</taxon>
        <taxon>Sordariomycetes</taxon>
        <taxon>Hypocreomycetidae</taxon>
        <taxon>Glomerellales</taxon>
        <taxon>Plectosphaerellaceae</taxon>
        <taxon>Verticillium</taxon>
    </lineage>
</organism>
<evidence type="ECO:0000313" key="2">
    <source>
        <dbReference type="EMBL" id="RNJ56279.1"/>
    </source>
</evidence>
<feature type="region of interest" description="Disordered" evidence="1">
    <location>
        <begin position="517"/>
        <end position="551"/>
    </location>
</feature>
<keyword evidence="3" id="KW-1185">Reference proteome</keyword>
<feature type="compositionally biased region" description="Polar residues" evidence="1">
    <location>
        <begin position="78"/>
        <end position="90"/>
    </location>
</feature>
<dbReference type="EMBL" id="RBVV01000060">
    <property type="protein sequence ID" value="RNJ56279.1"/>
    <property type="molecule type" value="Genomic_DNA"/>
</dbReference>
<accession>A0A3M9Y6Z4</accession>
<feature type="compositionally biased region" description="Low complexity" evidence="1">
    <location>
        <begin position="520"/>
        <end position="551"/>
    </location>
</feature>
<evidence type="ECO:0000313" key="3">
    <source>
        <dbReference type="Proteomes" id="UP000267145"/>
    </source>
</evidence>
<proteinExistence type="predicted"/>
<feature type="region of interest" description="Disordered" evidence="1">
    <location>
        <begin position="55"/>
        <end position="94"/>
    </location>
</feature>
<gene>
    <name evidence="2" type="ORF">D7B24_007563</name>
</gene>
<feature type="compositionally biased region" description="Polar residues" evidence="1">
    <location>
        <begin position="231"/>
        <end position="248"/>
    </location>
</feature>
<name>A0A3M9Y6Z4_9PEZI</name>
<evidence type="ECO:0000256" key="1">
    <source>
        <dbReference type="SAM" id="MobiDB-lite"/>
    </source>
</evidence>
<dbReference type="GeneID" id="39611252"/>
<dbReference type="RefSeq" id="XP_028494437.1">
    <property type="nucleotide sequence ID" value="XM_028641671.1"/>
</dbReference>
<sequence length="581" mass="64376">MAFHQQTRQNVQRAIRPVADQQDETRLHSHHLEQATPEDSQTWVLFSPATNATTSASYLSDAEESIPTPGRSRLSDIGSLNTVPRSNQDTGSRHSVVLSTAIDDESVEDDAELDSLDSHLPDFRTFASAYQHVNSSQHAAPVLPTHDGLGSFRLDHPVGPEVQDHLYAFEQFNPRRTRRRRESLDMAELQLQQEEDQQAHKIQRIEAWRLEQSRVLLEEIHKETRRRRKSQSSARPQSQLMGNSTSSPAERERTTVDLAEPDSMDWHEEASPDSDEDRGFFARLTRKVIRDLIGIDERMLAILLGEALPEDDMSTTPKAEDLAKTPTPEIVDGSSWQLQILDRVARELGLIVNQISPHPHPGAFSTYTRMQQMPLPYAGLPAIPEAIADSSNTQTTVDASTKMPEFRPTVPHQAQPMDIPGGRGFSDGTHGATSRTEPNATASAAFTQSEWEQDLDVKLVFRYLRSRFSPRSSSTPTFTSGTSHLATCSTQDSAAKAARVRQHHPLVGRTRPQVERRTFKATAPASPAAAKRHASSCASQSTRRSARRSSVSSRHYWDIGGSLGTGSIIASAGPMGSWGEI</sequence>
<feature type="region of interest" description="Disordered" evidence="1">
    <location>
        <begin position="221"/>
        <end position="277"/>
    </location>
</feature>